<feature type="compositionally biased region" description="Polar residues" evidence="1">
    <location>
        <begin position="331"/>
        <end position="349"/>
    </location>
</feature>
<name>A0A0J9XJ96_GEOCN</name>
<feature type="compositionally biased region" description="Polar residues" evidence="1">
    <location>
        <begin position="217"/>
        <end position="230"/>
    </location>
</feature>
<feature type="region of interest" description="Disordered" evidence="1">
    <location>
        <begin position="217"/>
        <end position="351"/>
    </location>
</feature>
<proteinExistence type="predicted"/>
<keyword evidence="3" id="KW-1185">Reference proteome</keyword>
<evidence type="ECO:0000313" key="2">
    <source>
        <dbReference type="EMBL" id="CDO57076.1"/>
    </source>
</evidence>
<comment type="caution">
    <text evidence="2">The sequence shown here is derived from an EMBL/GenBank/DDBJ whole genome shotgun (WGS) entry which is preliminary data.</text>
</comment>
<feature type="compositionally biased region" description="Polar residues" evidence="1">
    <location>
        <begin position="270"/>
        <end position="299"/>
    </location>
</feature>
<sequence>MTTATDSVDDHHQQQQATRTRGSKKREITLDNIRTYMPASRPQKRPYAMSADELQQGHNAFQAVASASMSGGDGSVASGASAISLADEVNENTTVSVPGAAPLSAPDSDVPPNLPTPFRWKGMTSEESNHQLALLCQALIDFVEGSQVLHTSKFKLMHAFIAAEAYPPHMKGIDELMIKNKLFFASKKAHLRTKAGMRLVPHEELLIKTITTLESHVAQSKTPGLSTNGKSSRRRSSSTNQVDHKEGEEDEEDEDTAPPHLLDEGDSSVIIDSTESASIPPTTLSVTAEPARTNQQTARSSVPIPPSSAVSSFRTGPPSLNGTFAPPGPSSVGTAGPANNSGNHTTSSELVGLDPSVLNSLTKTMDVLGRHINSMAATQASAGTNTNANNTHQLKGLGDTLATLLSEVVECKSSLRGVESRLDYLDKKIDVLNNSYRDGLLQMQKSLIESLLRANVPGITDTNGNA</sequence>
<protein>
    <submittedName>
        <fullName evidence="2">Uncharacterized protein</fullName>
    </submittedName>
</protein>
<dbReference type="Proteomes" id="UP000242525">
    <property type="component" value="Unassembled WGS sequence"/>
</dbReference>
<accession>A0A0J9XJ96</accession>
<dbReference type="EMBL" id="CCBN010000018">
    <property type="protein sequence ID" value="CDO57076.1"/>
    <property type="molecule type" value="Genomic_DNA"/>
</dbReference>
<reference evidence="2" key="1">
    <citation type="submission" date="2014-03" db="EMBL/GenBank/DDBJ databases">
        <authorList>
            <person name="Casaregola S."/>
        </authorList>
    </citation>
    <scope>NUCLEOTIDE SEQUENCE [LARGE SCALE GENOMIC DNA]</scope>
    <source>
        <strain evidence="2">CLIB 918</strain>
    </source>
</reference>
<dbReference type="AlphaFoldDB" id="A0A0J9XJ96"/>
<organism evidence="2 3">
    <name type="scientific">Geotrichum candidum</name>
    <name type="common">Oospora lactis</name>
    <name type="synonym">Dipodascus geotrichum</name>
    <dbReference type="NCBI Taxonomy" id="1173061"/>
    <lineage>
        <taxon>Eukaryota</taxon>
        <taxon>Fungi</taxon>
        <taxon>Dikarya</taxon>
        <taxon>Ascomycota</taxon>
        <taxon>Saccharomycotina</taxon>
        <taxon>Dipodascomycetes</taxon>
        <taxon>Dipodascales</taxon>
        <taxon>Dipodascaceae</taxon>
        <taxon>Geotrichum</taxon>
    </lineage>
</organism>
<evidence type="ECO:0000313" key="3">
    <source>
        <dbReference type="Proteomes" id="UP000242525"/>
    </source>
</evidence>
<evidence type="ECO:0000256" key="1">
    <source>
        <dbReference type="SAM" id="MobiDB-lite"/>
    </source>
</evidence>
<gene>
    <name evidence="2" type="ORF">BN980_GECA18s01979g</name>
</gene>
<feature type="region of interest" description="Disordered" evidence="1">
    <location>
        <begin position="1"/>
        <end position="31"/>
    </location>
</feature>